<gene>
    <name evidence="1" type="ORF">RRF57_009494</name>
</gene>
<dbReference type="Proteomes" id="UP001305414">
    <property type="component" value="Unassembled WGS sequence"/>
</dbReference>
<evidence type="ECO:0000313" key="1">
    <source>
        <dbReference type="EMBL" id="KAK5633780.1"/>
    </source>
</evidence>
<evidence type="ECO:0000313" key="2">
    <source>
        <dbReference type="Proteomes" id="UP001305414"/>
    </source>
</evidence>
<organism evidence="1 2">
    <name type="scientific">Xylaria bambusicola</name>
    <dbReference type="NCBI Taxonomy" id="326684"/>
    <lineage>
        <taxon>Eukaryota</taxon>
        <taxon>Fungi</taxon>
        <taxon>Dikarya</taxon>
        <taxon>Ascomycota</taxon>
        <taxon>Pezizomycotina</taxon>
        <taxon>Sordariomycetes</taxon>
        <taxon>Xylariomycetidae</taxon>
        <taxon>Xylariales</taxon>
        <taxon>Xylariaceae</taxon>
        <taxon>Xylaria</taxon>
    </lineage>
</organism>
<dbReference type="Gene3D" id="1.25.10.50">
    <property type="match status" value="1"/>
</dbReference>
<protein>
    <recommendedName>
        <fullName evidence="3">DNA mismatch repair protein HSM3 N-terminal domain-containing protein</fullName>
    </recommendedName>
</protein>
<dbReference type="AlphaFoldDB" id="A0AAN7UJQ3"/>
<proteinExistence type="predicted"/>
<name>A0AAN7UJQ3_9PEZI</name>
<reference evidence="1 2" key="1">
    <citation type="submission" date="2023-10" db="EMBL/GenBank/DDBJ databases">
        <title>Draft genome sequence of Xylaria bambusicola isolate GMP-LS, the root and basal stem rot pathogen of sugarcane in Indonesia.</title>
        <authorList>
            <person name="Selvaraj P."/>
            <person name="Muralishankar V."/>
            <person name="Muruganantham S."/>
            <person name="Sp S."/>
            <person name="Haryani S."/>
            <person name="Lau K.J.X."/>
            <person name="Naqvi N.I."/>
        </authorList>
    </citation>
    <scope>NUCLEOTIDE SEQUENCE [LARGE SCALE GENOMIC DNA]</scope>
    <source>
        <strain evidence="1">GMP-LS</strain>
    </source>
</reference>
<keyword evidence="2" id="KW-1185">Reference proteome</keyword>
<accession>A0AAN7UJQ3</accession>
<dbReference type="EMBL" id="JAWHQM010000035">
    <property type="protein sequence ID" value="KAK5633780.1"/>
    <property type="molecule type" value="Genomic_DNA"/>
</dbReference>
<evidence type="ECO:0008006" key="3">
    <source>
        <dbReference type="Google" id="ProtNLM"/>
    </source>
</evidence>
<comment type="caution">
    <text evidence="1">The sequence shown here is derived from an EMBL/GenBank/DDBJ whole genome shotgun (WGS) entry which is preliminary data.</text>
</comment>
<sequence>MDRIAITMETSALSPVSRVDDLEQHLDHLATDPTLPTDDKLFDRVEIQMTDANTPPLIPRLLPKITHILSRYQRDPVALCGLASRLLRPLTFHQIMSFASEEALIQAFASPAPSANLLAMTILAKAAKTPGDAAVLAAMKGVVSSFVTAWLSAPAVEVGEKGTGVLGDLLIVDSPDLPPKVLDENHGVAVPVLSNTPGQGFMWRRIFNDRDVYGLILSLCSKGPHQDAEGGLTPQQLSLAQGRLLRLLPRLSAYNLAAITRTNFPDLHQQYMNSDAPGGLLYFAALHMIDREDILMRLSLVDFFERLLSIQRITPPSTLKLDTLRKLYRTVAAQDETFSTVIQSLPDRTIPEEADALRQFIHKIISH</sequence>